<evidence type="ECO:0000313" key="3">
    <source>
        <dbReference type="Proteomes" id="UP001285441"/>
    </source>
</evidence>
<keyword evidence="1" id="KW-0732">Signal</keyword>
<evidence type="ECO:0000256" key="1">
    <source>
        <dbReference type="SAM" id="SignalP"/>
    </source>
</evidence>
<gene>
    <name evidence="2" type="ORF">B0H63DRAFT_509638</name>
</gene>
<reference evidence="2" key="2">
    <citation type="submission" date="2023-06" db="EMBL/GenBank/DDBJ databases">
        <authorList>
            <consortium name="Lawrence Berkeley National Laboratory"/>
            <person name="Haridas S."/>
            <person name="Hensen N."/>
            <person name="Bonometti L."/>
            <person name="Westerberg I."/>
            <person name="Brannstrom I.O."/>
            <person name="Guillou S."/>
            <person name="Cros-Aarteil S."/>
            <person name="Calhoun S."/>
            <person name="Kuo A."/>
            <person name="Mondo S."/>
            <person name="Pangilinan J."/>
            <person name="Riley R."/>
            <person name="LaButti K."/>
            <person name="Andreopoulos B."/>
            <person name="Lipzen A."/>
            <person name="Chen C."/>
            <person name="Yanf M."/>
            <person name="Daum C."/>
            <person name="Ng V."/>
            <person name="Clum A."/>
            <person name="Steindorff A."/>
            <person name="Ohm R."/>
            <person name="Martin F."/>
            <person name="Silar P."/>
            <person name="Natvig D."/>
            <person name="Lalanne C."/>
            <person name="Gautier V."/>
            <person name="Ament-velasquez S.L."/>
            <person name="Kruys A."/>
            <person name="Hutchinson M.I."/>
            <person name="Powell A.J."/>
            <person name="Barry K."/>
            <person name="Miller A.N."/>
            <person name="Grigoriev I.V."/>
            <person name="Debuchy R."/>
            <person name="Gladieux P."/>
            <person name="Thoren M.H."/>
            <person name="Johannesson H."/>
        </authorList>
    </citation>
    <scope>NUCLEOTIDE SEQUENCE</scope>
    <source>
        <strain evidence="2">CBS 232.78</strain>
    </source>
</reference>
<sequence length="145" mass="15527">MLSIRSILAALSLVAAVLAAPSPAPAPFITNATAHDVRDLALADRSAAIDPNGQSRVILCNDAFHGGQCLNWGQKGHCWDMNDPNLAPFDNAISSFYPQDQGVVWVLWENRGCSGASLQVVAPGIDNLADFGFNDRASGFSWFLR</sequence>
<reference evidence="2" key="1">
    <citation type="journal article" date="2023" name="Mol. Phylogenet. Evol.">
        <title>Genome-scale phylogeny and comparative genomics of the fungal order Sordariales.</title>
        <authorList>
            <person name="Hensen N."/>
            <person name="Bonometti L."/>
            <person name="Westerberg I."/>
            <person name="Brannstrom I.O."/>
            <person name="Guillou S."/>
            <person name="Cros-Aarteil S."/>
            <person name="Calhoun S."/>
            <person name="Haridas S."/>
            <person name="Kuo A."/>
            <person name="Mondo S."/>
            <person name="Pangilinan J."/>
            <person name="Riley R."/>
            <person name="LaButti K."/>
            <person name="Andreopoulos B."/>
            <person name="Lipzen A."/>
            <person name="Chen C."/>
            <person name="Yan M."/>
            <person name="Daum C."/>
            <person name="Ng V."/>
            <person name="Clum A."/>
            <person name="Steindorff A."/>
            <person name="Ohm R.A."/>
            <person name="Martin F."/>
            <person name="Silar P."/>
            <person name="Natvig D.O."/>
            <person name="Lalanne C."/>
            <person name="Gautier V."/>
            <person name="Ament-Velasquez S.L."/>
            <person name="Kruys A."/>
            <person name="Hutchinson M.I."/>
            <person name="Powell A.J."/>
            <person name="Barry K."/>
            <person name="Miller A.N."/>
            <person name="Grigoriev I.V."/>
            <person name="Debuchy R."/>
            <person name="Gladieux P."/>
            <person name="Hiltunen Thoren M."/>
            <person name="Johannesson H."/>
        </authorList>
    </citation>
    <scope>NUCLEOTIDE SEQUENCE</scope>
    <source>
        <strain evidence="2">CBS 232.78</strain>
    </source>
</reference>
<dbReference type="AlphaFoldDB" id="A0AAE0U1W4"/>
<accession>A0AAE0U1W4</accession>
<dbReference type="Proteomes" id="UP001285441">
    <property type="component" value="Unassembled WGS sequence"/>
</dbReference>
<protein>
    <recommendedName>
        <fullName evidence="4">Ecp2 effector protein domain-containing protein</fullName>
    </recommendedName>
</protein>
<dbReference type="Gene3D" id="2.60.20.10">
    <property type="entry name" value="Crystallins"/>
    <property type="match status" value="1"/>
</dbReference>
<feature type="chain" id="PRO_5042206782" description="Ecp2 effector protein domain-containing protein" evidence="1">
    <location>
        <begin position="20"/>
        <end position="145"/>
    </location>
</feature>
<keyword evidence="3" id="KW-1185">Reference proteome</keyword>
<dbReference type="EMBL" id="JAULSW010000003">
    <property type="protein sequence ID" value="KAK3387953.1"/>
    <property type="molecule type" value="Genomic_DNA"/>
</dbReference>
<organism evidence="2 3">
    <name type="scientific">Podospora didyma</name>
    <dbReference type="NCBI Taxonomy" id="330526"/>
    <lineage>
        <taxon>Eukaryota</taxon>
        <taxon>Fungi</taxon>
        <taxon>Dikarya</taxon>
        <taxon>Ascomycota</taxon>
        <taxon>Pezizomycotina</taxon>
        <taxon>Sordariomycetes</taxon>
        <taxon>Sordariomycetidae</taxon>
        <taxon>Sordariales</taxon>
        <taxon>Podosporaceae</taxon>
        <taxon>Podospora</taxon>
    </lineage>
</organism>
<evidence type="ECO:0008006" key="4">
    <source>
        <dbReference type="Google" id="ProtNLM"/>
    </source>
</evidence>
<comment type="caution">
    <text evidence="2">The sequence shown here is derived from an EMBL/GenBank/DDBJ whole genome shotgun (WGS) entry which is preliminary data.</text>
</comment>
<evidence type="ECO:0000313" key="2">
    <source>
        <dbReference type="EMBL" id="KAK3387953.1"/>
    </source>
</evidence>
<name>A0AAE0U1W4_9PEZI</name>
<proteinExistence type="predicted"/>
<feature type="signal peptide" evidence="1">
    <location>
        <begin position="1"/>
        <end position="19"/>
    </location>
</feature>